<accession>A0ABV2CYY1</accession>
<sequence>MSQKSEEELRHALGNARAEAEALKSMLSKAADRLEDVVEADCSAEEQAKALATARRLRTAVDRSDNRISGGA</sequence>
<organism evidence="2 3">
    <name type="scientific">Novosphingobium kalidii</name>
    <dbReference type="NCBI Taxonomy" id="3230299"/>
    <lineage>
        <taxon>Bacteria</taxon>
        <taxon>Pseudomonadati</taxon>
        <taxon>Pseudomonadota</taxon>
        <taxon>Alphaproteobacteria</taxon>
        <taxon>Sphingomonadales</taxon>
        <taxon>Sphingomonadaceae</taxon>
        <taxon>Novosphingobium</taxon>
    </lineage>
</organism>
<gene>
    <name evidence="2" type="ORF">ABVV53_04005</name>
</gene>
<evidence type="ECO:0008006" key="4">
    <source>
        <dbReference type="Google" id="ProtNLM"/>
    </source>
</evidence>
<dbReference type="Proteomes" id="UP001548713">
    <property type="component" value="Unassembled WGS sequence"/>
</dbReference>
<comment type="caution">
    <text evidence="2">The sequence shown here is derived from an EMBL/GenBank/DDBJ whole genome shotgun (WGS) entry which is preliminary data.</text>
</comment>
<dbReference type="RefSeq" id="WP_353983086.1">
    <property type="nucleotide sequence ID" value="NZ_JBEWLY010000008.1"/>
</dbReference>
<reference evidence="2 3" key="1">
    <citation type="submission" date="2024-07" db="EMBL/GenBank/DDBJ databases">
        <title>Novosphingobium kalidii RD2P27.</title>
        <authorList>
            <person name="Sun J.-Q."/>
        </authorList>
    </citation>
    <scope>NUCLEOTIDE SEQUENCE [LARGE SCALE GENOMIC DNA]</scope>
    <source>
        <strain evidence="2 3">RD2P27</strain>
    </source>
</reference>
<dbReference type="EMBL" id="JBEWLY010000008">
    <property type="protein sequence ID" value="MET1754624.1"/>
    <property type="molecule type" value="Genomic_DNA"/>
</dbReference>
<keyword evidence="1" id="KW-0175">Coiled coil</keyword>
<name>A0ABV2CYY1_9SPHN</name>
<protein>
    <recommendedName>
        <fullName evidence="4">DUF883 domain-containing protein</fullName>
    </recommendedName>
</protein>
<keyword evidence="3" id="KW-1185">Reference proteome</keyword>
<evidence type="ECO:0000256" key="1">
    <source>
        <dbReference type="SAM" id="Coils"/>
    </source>
</evidence>
<evidence type="ECO:0000313" key="3">
    <source>
        <dbReference type="Proteomes" id="UP001548713"/>
    </source>
</evidence>
<feature type="coiled-coil region" evidence="1">
    <location>
        <begin position="6"/>
        <end position="37"/>
    </location>
</feature>
<proteinExistence type="predicted"/>
<evidence type="ECO:0000313" key="2">
    <source>
        <dbReference type="EMBL" id="MET1754624.1"/>
    </source>
</evidence>